<dbReference type="InterPro" id="IPR001356">
    <property type="entry name" value="HD"/>
</dbReference>
<accession>A0A8B8DGR7</accession>
<evidence type="ECO:0000259" key="14">
    <source>
        <dbReference type="PROSITE" id="PS51057"/>
    </source>
</evidence>
<evidence type="ECO:0000256" key="4">
    <source>
        <dbReference type="ARBA" id="ARBA00022724"/>
    </source>
</evidence>
<dbReference type="RefSeq" id="XP_022326905.1">
    <property type="nucleotide sequence ID" value="XM_022471197.1"/>
</dbReference>
<dbReference type="FunFam" id="1.10.10.60:FF:000679">
    <property type="entry name" value="Homeobox protein aristaless"/>
    <property type="match status" value="1"/>
</dbReference>
<evidence type="ECO:0000256" key="6">
    <source>
        <dbReference type="ARBA" id="ARBA00023125"/>
    </source>
</evidence>
<dbReference type="SUPFAM" id="SSF46689">
    <property type="entry name" value="Homeodomain-like"/>
    <property type="match status" value="2"/>
</dbReference>
<evidence type="ECO:0000256" key="2">
    <source>
        <dbReference type="ARBA" id="ARBA00005733"/>
    </source>
</evidence>
<dbReference type="InterPro" id="IPR043565">
    <property type="entry name" value="PAX_fam"/>
</dbReference>
<evidence type="ECO:0000256" key="8">
    <source>
        <dbReference type="ARBA" id="ARBA00023163"/>
    </source>
</evidence>
<feature type="DNA-binding region" description="Homeobox" evidence="10">
    <location>
        <begin position="221"/>
        <end position="280"/>
    </location>
</feature>
<dbReference type="InterPro" id="IPR009057">
    <property type="entry name" value="Homeodomain-like_sf"/>
</dbReference>
<dbReference type="SMART" id="SM00351">
    <property type="entry name" value="PAX"/>
    <property type="match status" value="1"/>
</dbReference>
<feature type="region of interest" description="Disordered" evidence="12">
    <location>
        <begin position="161"/>
        <end position="222"/>
    </location>
</feature>
<dbReference type="PROSITE" id="PS00027">
    <property type="entry name" value="HOMEOBOX_1"/>
    <property type="match status" value="1"/>
</dbReference>
<keyword evidence="8" id="KW-0804">Transcription</keyword>
<evidence type="ECO:0000313" key="15">
    <source>
        <dbReference type="Proteomes" id="UP000694844"/>
    </source>
</evidence>
<comment type="similarity">
    <text evidence="2">Belongs to the paired homeobox family.</text>
</comment>
<organism evidence="15 16">
    <name type="scientific">Crassostrea virginica</name>
    <name type="common">Eastern oyster</name>
    <dbReference type="NCBI Taxonomy" id="6565"/>
    <lineage>
        <taxon>Eukaryota</taxon>
        <taxon>Metazoa</taxon>
        <taxon>Spiralia</taxon>
        <taxon>Lophotrochozoa</taxon>
        <taxon>Mollusca</taxon>
        <taxon>Bivalvia</taxon>
        <taxon>Autobranchia</taxon>
        <taxon>Pteriomorphia</taxon>
        <taxon>Ostreida</taxon>
        <taxon>Ostreoidea</taxon>
        <taxon>Ostreidae</taxon>
        <taxon>Crassostrea</taxon>
    </lineage>
</organism>
<keyword evidence="4" id="KW-0563">Paired box</keyword>
<keyword evidence="5" id="KW-0805">Transcription regulation</keyword>
<evidence type="ECO:0000256" key="3">
    <source>
        <dbReference type="ARBA" id="ARBA00022473"/>
    </source>
</evidence>
<dbReference type="GO" id="GO:0005634">
    <property type="term" value="C:nucleus"/>
    <property type="evidence" value="ECO:0007669"/>
    <property type="project" value="UniProtKB-SubCell"/>
</dbReference>
<proteinExistence type="inferred from homology"/>
<dbReference type="GO" id="GO:0000978">
    <property type="term" value="F:RNA polymerase II cis-regulatory region sequence-specific DNA binding"/>
    <property type="evidence" value="ECO:0007669"/>
    <property type="project" value="TreeGrafter"/>
</dbReference>
<feature type="compositionally biased region" description="Pro residues" evidence="12">
    <location>
        <begin position="161"/>
        <end position="171"/>
    </location>
</feature>
<keyword evidence="15" id="KW-1185">Reference proteome</keyword>
<dbReference type="GO" id="GO:0000981">
    <property type="term" value="F:DNA-binding transcription factor activity, RNA polymerase II-specific"/>
    <property type="evidence" value="ECO:0007669"/>
    <property type="project" value="InterPro"/>
</dbReference>
<sequence>MSRLHSNPPSLLADGSESKTHLFRPYALPPSPLPRYQGDTRPHQDPQRLVWAPYIDSVMGNRRSAIGGSKPKVATPRVVMKIEDYKNANPTIFAWEIRDKLLKEGVCTQSNLPSVSSINRIIRNRAADRTAMAYARMLNSSFCHIPPPVPPLWSTMLHFPDPPPIHRPPQQSPDHTGVFRSLSESKFPPDEGDMAAAAASNAETCPAKEDEDLGTPSSSKLRRNRTTFTSDQLDLLEQSFQKAHYPGVQAREELAAKTKLSEARVQVWFSNRRAKWRRSQRFNFLHQTSYPVLSPFTSMPLTADNAGYVSFTAGDRFPEKPPNIPHFTGSDVIGSKESAFTRLGYPSERKSV</sequence>
<feature type="domain" description="Homeobox" evidence="13">
    <location>
        <begin position="219"/>
        <end position="279"/>
    </location>
</feature>
<evidence type="ECO:0000256" key="9">
    <source>
        <dbReference type="ARBA" id="ARBA00023242"/>
    </source>
</evidence>
<evidence type="ECO:0000256" key="1">
    <source>
        <dbReference type="ARBA" id="ARBA00004123"/>
    </source>
</evidence>
<dbReference type="SMART" id="SM00389">
    <property type="entry name" value="HOX"/>
    <property type="match status" value="1"/>
</dbReference>
<dbReference type="AlphaFoldDB" id="A0A8B8DGR7"/>
<dbReference type="PROSITE" id="PS50071">
    <property type="entry name" value="HOMEOBOX_2"/>
    <property type="match status" value="1"/>
</dbReference>
<name>A0A8B8DGR7_CRAVI</name>
<feature type="domain" description="Paired" evidence="14">
    <location>
        <begin position="1"/>
        <end position="125"/>
    </location>
</feature>
<comment type="subcellular location">
    <subcellularLocation>
        <location evidence="1 10 11">Nucleus</location>
    </subcellularLocation>
</comment>
<evidence type="ECO:0000256" key="7">
    <source>
        <dbReference type="ARBA" id="ARBA00023155"/>
    </source>
</evidence>
<dbReference type="Pfam" id="PF00046">
    <property type="entry name" value="Homeodomain"/>
    <property type="match status" value="1"/>
</dbReference>
<reference evidence="16" key="1">
    <citation type="submission" date="2025-08" db="UniProtKB">
        <authorList>
            <consortium name="RefSeq"/>
        </authorList>
    </citation>
    <scope>IDENTIFICATION</scope>
    <source>
        <tissue evidence="16">Whole sample</tissue>
    </source>
</reference>
<keyword evidence="9 10" id="KW-0539">Nucleus</keyword>
<evidence type="ECO:0000256" key="11">
    <source>
        <dbReference type="RuleBase" id="RU000682"/>
    </source>
</evidence>
<protein>
    <submittedName>
        <fullName evidence="16">Paired box protein Pax-6-like</fullName>
    </submittedName>
</protein>
<dbReference type="Proteomes" id="UP000694844">
    <property type="component" value="Chromosome 3"/>
</dbReference>
<evidence type="ECO:0000259" key="13">
    <source>
        <dbReference type="PROSITE" id="PS50071"/>
    </source>
</evidence>
<dbReference type="Gene3D" id="1.10.10.10">
    <property type="entry name" value="Winged helix-like DNA-binding domain superfamily/Winged helix DNA-binding domain"/>
    <property type="match status" value="1"/>
</dbReference>
<dbReference type="FunFam" id="1.10.10.10:FF:000003">
    <property type="entry name" value="Paired box protein Pax-6"/>
    <property type="match status" value="1"/>
</dbReference>
<dbReference type="InterPro" id="IPR001523">
    <property type="entry name" value="Paired_dom"/>
</dbReference>
<keyword evidence="7 10" id="KW-0371">Homeobox</keyword>
<dbReference type="InterPro" id="IPR036388">
    <property type="entry name" value="WH-like_DNA-bd_sf"/>
</dbReference>
<dbReference type="Pfam" id="PF00292">
    <property type="entry name" value="PAX"/>
    <property type="match status" value="1"/>
</dbReference>
<evidence type="ECO:0000256" key="12">
    <source>
        <dbReference type="SAM" id="MobiDB-lite"/>
    </source>
</evidence>
<dbReference type="GeneID" id="111126507"/>
<evidence type="ECO:0000256" key="5">
    <source>
        <dbReference type="ARBA" id="ARBA00023015"/>
    </source>
</evidence>
<keyword evidence="6 10" id="KW-0238">DNA-binding</keyword>
<evidence type="ECO:0000256" key="10">
    <source>
        <dbReference type="PROSITE-ProRule" id="PRU00108"/>
    </source>
</evidence>
<dbReference type="OrthoDB" id="3225452at2759"/>
<dbReference type="PROSITE" id="PS51057">
    <property type="entry name" value="PAIRED_2"/>
    <property type="match status" value="1"/>
</dbReference>
<dbReference type="KEGG" id="cvn:111126507"/>
<keyword evidence="3" id="KW-0217">Developmental protein</keyword>
<gene>
    <name evidence="16" type="primary">LOC111126507</name>
</gene>
<dbReference type="InterPro" id="IPR017970">
    <property type="entry name" value="Homeobox_CS"/>
</dbReference>
<evidence type="ECO:0000313" key="16">
    <source>
        <dbReference type="RefSeq" id="XP_022326905.1"/>
    </source>
</evidence>
<dbReference type="Gene3D" id="1.10.10.60">
    <property type="entry name" value="Homeodomain-like"/>
    <property type="match status" value="1"/>
</dbReference>
<dbReference type="CDD" id="cd00086">
    <property type="entry name" value="homeodomain"/>
    <property type="match status" value="1"/>
</dbReference>
<dbReference type="PANTHER" id="PTHR45636">
    <property type="entry name" value="PAIRED BOX PROTEIN PAX-6-RELATED-RELATED"/>
    <property type="match status" value="1"/>
</dbReference>